<feature type="transmembrane region" description="Helical" evidence="10">
    <location>
        <begin position="286"/>
        <end position="307"/>
    </location>
</feature>
<evidence type="ECO:0000313" key="12">
    <source>
        <dbReference type="EMBL" id="RLV71945.1"/>
    </source>
</evidence>
<evidence type="ECO:0000256" key="6">
    <source>
        <dbReference type="ARBA" id="ARBA00022847"/>
    </source>
</evidence>
<feature type="transmembrane region" description="Helical" evidence="10">
    <location>
        <begin position="410"/>
        <end position="429"/>
    </location>
</feature>
<evidence type="ECO:0000256" key="1">
    <source>
        <dbReference type="ARBA" id="ARBA00004651"/>
    </source>
</evidence>
<dbReference type="PROSITE" id="PS50850">
    <property type="entry name" value="MFS"/>
    <property type="match status" value="1"/>
</dbReference>
<dbReference type="EMBL" id="QYCY01000004">
    <property type="protein sequence ID" value="RLV71945.1"/>
    <property type="molecule type" value="Genomic_DNA"/>
</dbReference>
<evidence type="ECO:0000256" key="3">
    <source>
        <dbReference type="ARBA" id="ARBA00022448"/>
    </source>
</evidence>
<keyword evidence="4" id="KW-1003">Cell membrane</keyword>
<dbReference type="Proteomes" id="UP000281594">
    <property type="component" value="Unassembled WGS sequence"/>
</dbReference>
<evidence type="ECO:0000256" key="5">
    <source>
        <dbReference type="ARBA" id="ARBA00022692"/>
    </source>
</evidence>
<evidence type="ECO:0000256" key="9">
    <source>
        <dbReference type="SAM" id="MobiDB-lite"/>
    </source>
</evidence>
<feature type="transmembrane region" description="Helical" evidence="10">
    <location>
        <begin position="345"/>
        <end position="369"/>
    </location>
</feature>
<feature type="domain" description="Major facilitator superfamily (MFS) profile" evidence="11">
    <location>
        <begin position="24"/>
        <end position="435"/>
    </location>
</feature>
<dbReference type="InterPro" id="IPR051084">
    <property type="entry name" value="H+-coupled_symporters"/>
</dbReference>
<proteinExistence type="inferred from homology"/>
<gene>
    <name evidence="12" type="ORF">D3C57_145500</name>
</gene>
<dbReference type="RefSeq" id="WP_121826440.1">
    <property type="nucleotide sequence ID" value="NC_022785.1"/>
</dbReference>
<evidence type="ECO:0000256" key="8">
    <source>
        <dbReference type="ARBA" id="ARBA00023136"/>
    </source>
</evidence>
<feature type="transmembrane region" description="Helical" evidence="10">
    <location>
        <begin position="200"/>
        <end position="217"/>
    </location>
</feature>
<dbReference type="PROSITE" id="PS00217">
    <property type="entry name" value="SUGAR_TRANSPORT_2"/>
    <property type="match status" value="1"/>
</dbReference>
<dbReference type="InterPro" id="IPR036259">
    <property type="entry name" value="MFS_trans_sf"/>
</dbReference>
<evidence type="ECO:0000256" key="7">
    <source>
        <dbReference type="ARBA" id="ARBA00022989"/>
    </source>
</evidence>
<protein>
    <recommendedName>
        <fullName evidence="11">Major facilitator superfamily (MFS) profile domain-containing protein</fullName>
    </recommendedName>
</protein>
<feature type="compositionally biased region" description="Polar residues" evidence="9">
    <location>
        <begin position="1"/>
        <end position="11"/>
    </location>
</feature>
<name>A0A3L8QX91_STRRN</name>
<dbReference type="GO" id="GO:0015293">
    <property type="term" value="F:symporter activity"/>
    <property type="evidence" value="ECO:0007669"/>
    <property type="project" value="UniProtKB-KW"/>
</dbReference>
<evidence type="ECO:0000256" key="4">
    <source>
        <dbReference type="ARBA" id="ARBA00022475"/>
    </source>
</evidence>
<sequence>MTTTESTSGDTRPQGPSRELRRRAGVAGFTGSMIEYYDFLVYAFLTVTMAPRFFPTHNPATSTLAVLAVYGTGFVARPLGGVFFGWLGDRRGRRDALLLTVLIMGLATALMGLVPAYATAGLLAPALLVVARIVQGFAAGGELIGAATYLWEVSEGRKRGHLISIGTLGSGVGAVLAPITVGTTALVVGTEAMSAWGWRIPFLLAIPLLLLSLRLRLRLEDSAEFRQLAAKSRLERFPLRRVVQEHKVPLLHVFALNTAASVPAVLVVVYMNVYLTQVLQMAQQNVFWLSAVVLLLALPAFSLGGWAVDTFGSRRSVGIMFIACSLIIYPAILLMGLVHNMAVIGLLYLAAAACNYALQAAVYPTFVSLFPPAVRYSGSALGWNLGAVLGAGISPVVAGLLVTATGMDSAPAFLMFVATAIGLITLATMKRPSTEEPAKRPSPAPAS</sequence>
<keyword evidence="8 10" id="KW-0472">Membrane</keyword>
<dbReference type="PANTHER" id="PTHR43528:SF1">
    <property type="entry name" value="ALPHA-KETOGLUTARATE PERMEASE"/>
    <property type="match status" value="1"/>
</dbReference>
<comment type="caution">
    <text evidence="12">The sequence shown here is derived from an EMBL/GenBank/DDBJ whole genome shotgun (WGS) entry which is preliminary data.</text>
</comment>
<evidence type="ECO:0000313" key="13">
    <source>
        <dbReference type="Proteomes" id="UP000281594"/>
    </source>
</evidence>
<evidence type="ECO:0000256" key="10">
    <source>
        <dbReference type="SAM" id="Phobius"/>
    </source>
</evidence>
<feature type="transmembrane region" description="Helical" evidence="10">
    <location>
        <begin position="381"/>
        <end position="404"/>
    </location>
</feature>
<dbReference type="AlphaFoldDB" id="A0A3L8QX91"/>
<feature type="transmembrane region" description="Helical" evidence="10">
    <location>
        <begin position="124"/>
        <end position="150"/>
    </location>
</feature>
<feature type="transmembrane region" description="Helical" evidence="10">
    <location>
        <begin position="24"/>
        <end position="45"/>
    </location>
</feature>
<dbReference type="GO" id="GO:0005886">
    <property type="term" value="C:plasma membrane"/>
    <property type="evidence" value="ECO:0007669"/>
    <property type="project" value="UniProtKB-SubCell"/>
</dbReference>
<keyword evidence="5 10" id="KW-0812">Transmembrane</keyword>
<dbReference type="SUPFAM" id="SSF103473">
    <property type="entry name" value="MFS general substrate transporter"/>
    <property type="match status" value="1"/>
</dbReference>
<dbReference type="STRING" id="1343740.M271_49280"/>
<keyword evidence="7 10" id="KW-1133">Transmembrane helix</keyword>
<evidence type="ECO:0000259" key="11">
    <source>
        <dbReference type="PROSITE" id="PS50850"/>
    </source>
</evidence>
<dbReference type="Gene3D" id="1.20.1250.20">
    <property type="entry name" value="MFS general substrate transporter like domains"/>
    <property type="match status" value="2"/>
</dbReference>
<organism evidence="12 13">
    <name type="scientific">Streptomyces rapamycinicus (strain ATCC 29253 / DSM 41530 / NRRL 5491 / AYB-994)</name>
    <name type="common">Streptomyces hygroscopicus (strain ATCC 29253)</name>
    <dbReference type="NCBI Taxonomy" id="1343740"/>
    <lineage>
        <taxon>Bacteria</taxon>
        <taxon>Bacillati</taxon>
        <taxon>Actinomycetota</taxon>
        <taxon>Actinomycetes</taxon>
        <taxon>Kitasatosporales</taxon>
        <taxon>Streptomycetaceae</taxon>
        <taxon>Streptomyces</taxon>
        <taxon>Streptomyces violaceusniger group</taxon>
    </lineage>
</organism>
<dbReference type="InterPro" id="IPR020846">
    <property type="entry name" value="MFS_dom"/>
</dbReference>
<feature type="transmembrane region" description="Helical" evidence="10">
    <location>
        <begin position="250"/>
        <end position="274"/>
    </location>
</feature>
<evidence type="ECO:0000256" key="2">
    <source>
        <dbReference type="ARBA" id="ARBA00008240"/>
    </source>
</evidence>
<accession>A0A3L8QX91</accession>
<dbReference type="Pfam" id="PF07690">
    <property type="entry name" value="MFS_1"/>
    <property type="match status" value="1"/>
</dbReference>
<dbReference type="InterPro" id="IPR011701">
    <property type="entry name" value="MFS"/>
</dbReference>
<comment type="subcellular location">
    <subcellularLocation>
        <location evidence="1">Cell membrane</location>
        <topology evidence="1">Multi-pass membrane protein</topology>
    </subcellularLocation>
</comment>
<feature type="transmembrane region" description="Helical" evidence="10">
    <location>
        <begin position="319"/>
        <end position="339"/>
    </location>
</feature>
<feature type="transmembrane region" description="Helical" evidence="10">
    <location>
        <begin position="65"/>
        <end position="87"/>
    </location>
</feature>
<comment type="similarity">
    <text evidence="2">Belongs to the major facilitator superfamily. Metabolite:H+ Symporter (MHS) family (TC 2.A.1.6) family.</text>
</comment>
<reference evidence="12 13" key="1">
    <citation type="journal article" date="2018" name="J. Biol. Chem.">
        <title>Discovery of the actinoplanic acid pathway in Streptomyces rapamycinicus reveals a genetically conserved synergism with rapamycin.</title>
        <authorList>
            <person name="Mrak P."/>
            <person name="Krastel P."/>
            <person name="Pivk Lukancic P."/>
            <person name="Tao J."/>
            <person name="Pistorius D."/>
            <person name="Moore C.M."/>
        </authorList>
    </citation>
    <scope>NUCLEOTIDE SEQUENCE [LARGE SCALE GENOMIC DNA]</scope>
    <source>
        <strain evidence="12 13">NRRL 5491</strain>
    </source>
</reference>
<dbReference type="PANTHER" id="PTHR43528">
    <property type="entry name" value="ALPHA-KETOGLUTARATE PERMEASE"/>
    <property type="match status" value="1"/>
</dbReference>
<feature type="transmembrane region" description="Helical" evidence="10">
    <location>
        <begin position="162"/>
        <end position="188"/>
    </location>
</feature>
<keyword evidence="3" id="KW-0813">Transport</keyword>
<dbReference type="InterPro" id="IPR005829">
    <property type="entry name" value="Sugar_transporter_CS"/>
</dbReference>
<feature type="region of interest" description="Disordered" evidence="9">
    <location>
        <begin position="1"/>
        <end position="21"/>
    </location>
</feature>
<feature type="transmembrane region" description="Helical" evidence="10">
    <location>
        <begin position="96"/>
        <end position="118"/>
    </location>
</feature>
<keyword evidence="6" id="KW-0769">Symport</keyword>